<organism evidence="9 10">
    <name type="scientific">Cetobacterium ceti</name>
    <dbReference type="NCBI Taxonomy" id="180163"/>
    <lineage>
        <taxon>Bacteria</taxon>
        <taxon>Fusobacteriati</taxon>
        <taxon>Fusobacteriota</taxon>
        <taxon>Fusobacteriia</taxon>
        <taxon>Fusobacteriales</taxon>
        <taxon>Fusobacteriaceae</taxon>
        <taxon>Cetobacterium</taxon>
    </lineage>
</organism>
<dbReference type="PIRSF" id="PIRSF016636">
    <property type="entry name" value="AlgI_DltB"/>
    <property type="match status" value="1"/>
</dbReference>
<feature type="transmembrane region" description="Helical" evidence="8">
    <location>
        <begin position="231"/>
        <end position="248"/>
    </location>
</feature>
<protein>
    <submittedName>
        <fullName evidence="9">D-alanyl-lipoteichoic acid acyltransferase DltB, MBOAT superfamily</fullName>
    </submittedName>
</protein>
<dbReference type="STRING" id="180163.SAMN02745174_00998"/>
<comment type="similarity">
    <text evidence="2 7">Belongs to the membrane-bound acyltransferase family.</text>
</comment>
<dbReference type="InterPro" id="IPR024194">
    <property type="entry name" value="Ac/AlaTfrase_AlgI/DltB"/>
</dbReference>
<keyword evidence="6 7" id="KW-0472">Membrane</keyword>
<evidence type="ECO:0000313" key="10">
    <source>
        <dbReference type="Proteomes" id="UP000191153"/>
    </source>
</evidence>
<name>A0A1T4LWS9_9FUSO</name>
<evidence type="ECO:0000256" key="5">
    <source>
        <dbReference type="ARBA" id="ARBA00022989"/>
    </source>
</evidence>
<evidence type="ECO:0000256" key="2">
    <source>
        <dbReference type="ARBA" id="ARBA00010323"/>
    </source>
</evidence>
<dbReference type="InterPro" id="IPR028362">
    <property type="entry name" value="AlgI"/>
</dbReference>
<evidence type="ECO:0000256" key="8">
    <source>
        <dbReference type="SAM" id="Phobius"/>
    </source>
</evidence>
<keyword evidence="4 8" id="KW-0812">Transmembrane</keyword>
<dbReference type="OrthoDB" id="9805788at2"/>
<feature type="transmembrane region" description="Helical" evidence="8">
    <location>
        <begin position="46"/>
        <end position="64"/>
    </location>
</feature>
<gene>
    <name evidence="9" type="ORF">SAMN02745174_00998</name>
</gene>
<feature type="transmembrane region" description="Helical" evidence="8">
    <location>
        <begin position="9"/>
        <end position="26"/>
    </location>
</feature>
<dbReference type="AlphaFoldDB" id="A0A1T4LWS9"/>
<dbReference type="RefSeq" id="WP_078693513.1">
    <property type="nucleotide sequence ID" value="NZ_FUWX01000007.1"/>
</dbReference>
<dbReference type="GO" id="GO:0005886">
    <property type="term" value="C:plasma membrane"/>
    <property type="evidence" value="ECO:0007669"/>
    <property type="project" value="UniProtKB-SubCell"/>
</dbReference>
<dbReference type="InterPro" id="IPR051085">
    <property type="entry name" value="MB_O-acyltransferase"/>
</dbReference>
<dbReference type="GO" id="GO:0042121">
    <property type="term" value="P:alginic acid biosynthetic process"/>
    <property type="evidence" value="ECO:0007669"/>
    <property type="project" value="InterPro"/>
</dbReference>
<evidence type="ECO:0000256" key="6">
    <source>
        <dbReference type="ARBA" id="ARBA00023136"/>
    </source>
</evidence>
<keyword evidence="3 7" id="KW-1003">Cell membrane</keyword>
<evidence type="ECO:0000256" key="7">
    <source>
        <dbReference type="PIRNR" id="PIRNR016636"/>
    </source>
</evidence>
<dbReference type="PANTHER" id="PTHR13285:SF18">
    <property type="entry name" value="PROTEIN-CYSTEINE N-PALMITOYLTRANSFERASE RASP"/>
    <property type="match status" value="1"/>
</dbReference>
<feature type="transmembrane region" description="Helical" evidence="8">
    <location>
        <begin position="430"/>
        <end position="446"/>
    </location>
</feature>
<dbReference type="Proteomes" id="UP000191153">
    <property type="component" value="Unassembled WGS sequence"/>
</dbReference>
<evidence type="ECO:0000256" key="1">
    <source>
        <dbReference type="ARBA" id="ARBA00004651"/>
    </source>
</evidence>
<feature type="transmembrane region" description="Helical" evidence="8">
    <location>
        <begin position="124"/>
        <end position="145"/>
    </location>
</feature>
<keyword evidence="5 8" id="KW-1133">Transmembrane helix</keyword>
<feature type="transmembrane region" description="Helical" evidence="8">
    <location>
        <begin position="466"/>
        <end position="482"/>
    </location>
</feature>
<feature type="transmembrane region" description="Helical" evidence="8">
    <location>
        <begin position="84"/>
        <end position="104"/>
    </location>
</feature>
<evidence type="ECO:0000256" key="3">
    <source>
        <dbReference type="ARBA" id="ARBA00022475"/>
    </source>
</evidence>
<proteinExistence type="inferred from homology"/>
<dbReference type="InterPro" id="IPR004299">
    <property type="entry name" value="MBOAT_fam"/>
</dbReference>
<feature type="transmembrane region" description="Helical" evidence="8">
    <location>
        <begin position="375"/>
        <end position="392"/>
    </location>
</feature>
<dbReference type="GO" id="GO:0016746">
    <property type="term" value="F:acyltransferase activity"/>
    <property type="evidence" value="ECO:0007669"/>
    <property type="project" value="UniProtKB-KW"/>
</dbReference>
<keyword evidence="7 9" id="KW-0012">Acyltransferase</keyword>
<reference evidence="9 10" key="1">
    <citation type="submission" date="2017-02" db="EMBL/GenBank/DDBJ databases">
        <authorList>
            <person name="Peterson S.W."/>
        </authorList>
    </citation>
    <scope>NUCLEOTIDE SEQUENCE [LARGE SCALE GENOMIC DNA]</scope>
    <source>
        <strain evidence="9 10">ATCC 700028</strain>
    </source>
</reference>
<dbReference type="PIRSF" id="PIRSF500217">
    <property type="entry name" value="AlgI"/>
    <property type="match status" value="1"/>
</dbReference>
<comment type="subcellular location">
    <subcellularLocation>
        <location evidence="1">Cell membrane</location>
        <topology evidence="1">Multi-pass membrane protein</topology>
    </subcellularLocation>
</comment>
<feature type="transmembrane region" description="Helical" evidence="8">
    <location>
        <begin position="319"/>
        <end position="342"/>
    </location>
</feature>
<sequence length="494" mass="58710">MLFNSLEFLIYFPIVVLFYFILPFKYRWIWLLVASYYFYMNWNPQYAILMGISTIVTYLSGLFIEKSNNIADILKRDKYKKLCIIFSFGINLSILFFFKYFNFLSENINYIFSKFGLERGVPRFDVLLPVGISFYTFQALSYTMDVYRGEIKAQKNLGKYALFVSFFPQLVAGPIERSTNLLNQLDKNYNYDYDRVKNGLLLMLWGFFKKIVIADRLAVVVNTVYNTPAQYKGFTLIIASIFFAFQIYCDFSSYSDIAIGAANVMGYDLMKNFDKPYFSKSIAEFWRRWHISLGTWFRDYLYFPLGGNRVTKLKKYRNIMIIFLVSGLWHGASWNFIIWGALHGIYQLIGMELKPIRDKIIKILKIKRNAFSHRLYRVTVTFILVDFAWIFFRANSFREAKYIIKNIFVYNPEIFFDGTLYRLGLDKKDFIIAIIMIIFLNIIKLLQRNTFIKKRILELRTTYRWILYYGAIFITTILGYYGDSVASQFIYFQF</sequence>
<dbReference type="PANTHER" id="PTHR13285">
    <property type="entry name" value="ACYLTRANSFERASE"/>
    <property type="match status" value="1"/>
</dbReference>
<dbReference type="Pfam" id="PF03062">
    <property type="entry name" value="MBOAT"/>
    <property type="match status" value="1"/>
</dbReference>
<keyword evidence="10" id="KW-1185">Reference proteome</keyword>
<accession>A0A1T4LWS9</accession>
<evidence type="ECO:0000256" key="4">
    <source>
        <dbReference type="ARBA" id="ARBA00022692"/>
    </source>
</evidence>
<evidence type="ECO:0000313" key="9">
    <source>
        <dbReference type="EMBL" id="SJZ59086.1"/>
    </source>
</evidence>
<keyword evidence="7 9" id="KW-0808">Transferase</keyword>
<dbReference type="EMBL" id="FUWX01000007">
    <property type="protein sequence ID" value="SJZ59086.1"/>
    <property type="molecule type" value="Genomic_DNA"/>
</dbReference>